<comment type="caution">
    <text evidence="2">The sequence shown here is derived from an EMBL/GenBank/DDBJ whole genome shotgun (WGS) entry which is preliminary data.</text>
</comment>
<dbReference type="Proteomes" id="UP000321485">
    <property type="component" value="Unassembled WGS sequence"/>
</dbReference>
<reference evidence="2 3" key="1">
    <citation type="journal article" date="2015" name="Stand. Genomic Sci.">
        <title>Genomic Encyclopedia of Bacterial and Archaeal Type Strains, Phase III: the genomes of soil and plant-associated and newly described type strains.</title>
        <authorList>
            <person name="Whitman W.B."/>
            <person name="Woyke T."/>
            <person name="Klenk H.P."/>
            <person name="Zhou Y."/>
            <person name="Lilburn T.G."/>
            <person name="Beck B.J."/>
            <person name="De Vos P."/>
            <person name="Vandamme P."/>
            <person name="Eisen J.A."/>
            <person name="Garrity G."/>
            <person name="Hugenholtz P."/>
            <person name="Kyrpides N.C."/>
        </authorList>
    </citation>
    <scope>NUCLEOTIDE SEQUENCE [LARGE SCALE GENOMIC DNA]</scope>
    <source>
        <strain evidence="2 3">DSM 64</strain>
    </source>
</reference>
<proteinExistence type="predicted"/>
<evidence type="ECO:0000259" key="1">
    <source>
        <dbReference type="Pfam" id="PF07883"/>
    </source>
</evidence>
<protein>
    <submittedName>
        <fullName evidence="2">Cupin domain-containing protein</fullName>
    </submittedName>
</protein>
<dbReference type="Gene3D" id="2.60.120.10">
    <property type="entry name" value="Jelly Rolls"/>
    <property type="match status" value="1"/>
</dbReference>
<name>A0A561XCA4_ACIDE</name>
<dbReference type="GeneID" id="51113135"/>
<dbReference type="RefSeq" id="WP_056747941.1">
    <property type="nucleotide sequence ID" value="NZ_VJWE01000017.1"/>
</dbReference>
<dbReference type="InterPro" id="IPR011051">
    <property type="entry name" value="RmlC_Cupin_sf"/>
</dbReference>
<sequence length="92" mass="10233">MTPDHFTELLAQEGFAEPVLVEREANGSWDEHTHPFEAKALILSGEIRICTANGSEHTFRKGDVFHLKAHEPHSEFYGPTGVCYLAGRKVGI</sequence>
<gene>
    <name evidence="2" type="ORF">ATF69_4093</name>
</gene>
<dbReference type="EMBL" id="VJWE01000017">
    <property type="protein sequence ID" value="TWG33740.1"/>
    <property type="molecule type" value="Genomic_DNA"/>
</dbReference>
<evidence type="ECO:0000313" key="2">
    <source>
        <dbReference type="EMBL" id="TWG33740.1"/>
    </source>
</evidence>
<dbReference type="InterPro" id="IPR014710">
    <property type="entry name" value="RmlC-like_jellyroll"/>
</dbReference>
<organism evidence="2 3">
    <name type="scientific">Acidovorax delafieldii</name>
    <name type="common">Pseudomonas delafieldii</name>
    <dbReference type="NCBI Taxonomy" id="47920"/>
    <lineage>
        <taxon>Bacteria</taxon>
        <taxon>Pseudomonadati</taxon>
        <taxon>Pseudomonadota</taxon>
        <taxon>Betaproteobacteria</taxon>
        <taxon>Burkholderiales</taxon>
        <taxon>Comamonadaceae</taxon>
        <taxon>Acidovorax</taxon>
    </lineage>
</organism>
<dbReference type="Pfam" id="PF07883">
    <property type="entry name" value="Cupin_2"/>
    <property type="match status" value="1"/>
</dbReference>
<feature type="domain" description="Cupin type-2" evidence="1">
    <location>
        <begin position="22"/>
        <end position="74"/>
    </location>
</feature>
<evidence type="ECO:0000313" key="3">
    <source>
        <dbReference type="Proteomes" id="UP000321485"/>
    </source>
</evidence>
<dbReference type="SUPFAM" id="SSF51182">
    <property type="entry name" value="RmlC-like cupins"/>
    <property type="match status" value="1"/>
</dbReference>
<dbReference type="AlphaFoldDB" id="A0A561XCA4"/>
<accession>A0A561XCA4</accession>
<dbReference type="InterPro" id="IPR013096">
    <property type="entry name" value="Cupin_2"/>
</dbReference>